<reference evidence="6 7" key="1">
    <citation type="journal article" date="2015" name="Nature">
        <title>rRNA introns, odd ribosomes, and small enigmatic genomes across a large radiation of phyla.</title>
        <authorList>
            <person name="Brown C.T."/>
            <person name="Hug L.A."/>
            <person name="Thomas B.C."/>
            <person name="Sharon I."/>
            <person name="Castelle C.J."/>
            <person name="Singh A."/>
            <person name="Wilkins M.J."/>
            <person name="Williams K.H."/>
            <person name="Banfield J.F."/>
        </authorList>
    </citation>
    <scope>NUCLEOTIDE SEQUENCE [LARGE SCALE GENOMIC DNA]</scope>
</reference>
<evidence type="ECO:0000256" key="1">
    <source>
        <dbReference type="ARBA" id="ARBA00007074"/>
    </source>
</evidence>
<dbReference type="Gene3D" id="3.90.1720.10">
    <property type="entry name" value="endopeptidase domain like (from Nostoc punctiforme)"/>
    <property type="match status" value="1"/>
</dbReference>
<evidence type="ECO:0000256" key="2">
    <source>
        <dbReference type="ARBA" id="ARBA00022670"/>
    </source>
</evidence>
<sequence length="146" mass="16162">MTTETQKEKIVALAKSLIGKPYKYGAKEEEAPDFFDCSSFTQYILKQIGIAIPRSTIEQAAEGRETNLENLEVGDLIFAHGTHGHYNPRFPQGIGHVGVYVGNDAIIHAASKRTNEKPIIEQGGVMESTLEEFIKACTPIITIKHY</sequence>
<organism evidence="6 7">
    <name type="scientific">Candidatus Jorgensenbacteria bacterium GW2011_GWA1_48_11</name>
    <dbReference type="NCBI Taxonomy" id="1618660"/>
    <lineage>
        <taxon>Bacteria</taxon>
        <taxon>Candidatus Joergenseniibacteriota</taxon>
    </lineage>
</organism>
<dbReference type="Proteomes" id="UP000034956">
    <property type="component" value="Unassembled WGS sequence"/>
</dbReference>
<evidence type="ECO:0000256" key="3">
    <source>
        <dbReference type="ARBA" id="ARBA00022801"/>
    </source>
</evidence>
<dbReference type="GO" id="GO:0006508">
    <property type="term" value="P:proteolysis"/>
    <property type="evidence" value="ECO:0007669"/>
    <property type="project" value="UniProtKB-KW"/>
</dbReference>
<comment type="similarity">
    <text evidence="1">Belongs to the peptidase C40 family.</text>
</comment>
<evidence type="ECO:0000259" key="5">
    <source>
        <dbReference type="PROSITE" id="PS51935"/>
    </source>
</evidence>
<feature type="domain" description="NlpC/P60" evidence="5">
    <location>
        <begin position="4"/>
        <end position="146"/>
    </location>
</feature>
<dbReference type="InterPro" id="IPR038765">
    <property type="entry name" value="Papain-like_cys_pep_sf"/>
</dbReference>
<dbReference type="PANTHER" id="PTHR47053">
    <property type="entry name" value="MUREIN DD-ENDOPEPTIDASE MEPH-RELATED"/>
    <property type="match status" value="1"/>
</dbReference>
<accession>A0A0G1UC08</accession>
<name>A0A0G1UC08_9BACT</name>
<evidence type="ECO:0000313" key="7">
    <source>
        <dbReference type="Proteomes" id="UP000034956"/>
    </source>
</evidence>
<protein>
    <submittedName>
        <fullName evidence="6">NLP/P60 protein</fullName>
    </submittedName>
</protein>
<dbReference type="InterPro" id="IPR000064">
    <property type="entry name" value="NLP_P60_dom"/>
</dbReference>
<dbReference type="PANTHER" id="PTHR47053:SF1">
    <property type="entry name" value="MUREIN DD-ENDOPEPTIDASE MEPH-RELATED"/>
    <property type="match status" value="1"/>
</dbReference>
<dbReference type="InterPro" id="IPR051202">
    <property type="entry name" value="Peptidase_C40"/>
</dbReference>
<dbReference type="EMBL" id="LCPF01000001">
    <property type="protein sequence ID" value="KKU91691.1"/>
    <property type="molecule type" value="Genomic_DNA"/>
</dbReference>
<dbReference type="PROSITE" id="PS51935">
    <property type="entry name" value="NLPC_P60"/>
    <property type="match status" value="1"/>
</dbReference>
<dbReference type="SUPFAM" id="SSF54001">
    <property type="entry name" value="Cysteine proteinases"/>
    <property type="match status" value="1"/>
</dbReference>
<keyword evidence="3" id="KW-0378">Hydrolase</keyword>
<dbReference type="AlphaFoldDB" id="A0A0G1UC08"/>
<dbReference type="GO" id="GO:0008234">
    <property type="term" value="F:cysteine-type peptidase activity"/>
    <property type="evidence" value="ECO:0007669"/>
    <property type="project" value="UniProtKB-KW"/>
</dbReference>
<evidence type="ECO:0000256" key="4">
    <source>
        <dbReference type="ARBA" id="ARBA00022807"/>
    </source>
</evidence>
<proteinExistence type="inferred from homology"/>
<keyword evidence="4" id="KW-0788">Thiol protease</keyword>
<comment type="caution">
    <text evidence="6">The sequence shown here is derived from an EMBL/GenBank/DDBJ whole genome shotgun (WGS) entry which is preliminary data.</text>
</comment>
<gene>
    <name evidence="6" type="ORF">UY23_C0001G0297</name>
</gene>
<dbReference type="Pfam" id="PF00877">
    <property type="entry name" value="NLPC_P60"/>
    <property type="match status" value="1"/>
</dbReference>
<keyword evidence="2" id="KW-0645">Protease</keyword>
<evidence type="ECO:0000313" key="6">
    <source>
        <dbReference type="EMBL" id="KKU91691.1"/>
    </source>
</evidence>